<organism evidence="8 9">
    <name type="scientific">Dactylosporangium roseum</name>
    <dbReference type="NCBI Taxonomy" id="47989"/>
    <lineage>
        <taxon>Bacteria</taxon>
        <taxon>Bacillati</taxon>
        <taxon>Actinomycetota</taxon>
        <taxon>Actinomycetes</taxon>
        <taxon>Micromonosporales</taxon>
        <taxon>Micromonosporaceae</taxon>
        <taxon>Dactylosporangium</taxon>
    </lineage>
</organism>
<dbReference type="GO" id="GO:0004519">
    <property type="term" value="F:endonuclease activity"/>
    <property type="evidence" value="ECO:0007669"/>
    <property type="project" value="UniProtKB-KW"/>
</dbReference>
<dbReference type="InterPro" id="IPR011335">
    <property type="entry name" value="Restrct_endonuc-II-like"/>
</dbReference>
<name>A0ABY5Z9I2_9ACTN</name>
<evidence type="ECO:0000256" key="1">
    <source>
        <dbReference type="ARBA" id="ARBA00022722"/>
    </source>
</evidence>
<protein>
    <submittedName>
        <fullName evidence="8">Very short patch repair endonuclease</fullName>
    </submittedName>
</protein>
<keyword evidence="4" id="KW-0378">Hydrolase</keyword>
<comment type="similarity">
    <text evidence="6">Belongs to the Vsr family.</text>
</comment>
<keyword evidence="3" id="KW-0227">DNA damage</keyword>
<evidence type="ECO:0000256" key="4">
    <source>
        <dbReference type="ARBA" id="ARBA00022801"/>
    </source>
</evidence>
<keyword evidence="1" id="KW-0540">Nuclease</keyword>
<feature type="region of interest" description="Disordered" evidence="7">
    <location>
        <begin position="1"/>
        <end position="22"/>
    </location>
</feature>
<dbReference type="NCBIfam" id="TIGR00632">
    <property type="entry name" value="vsr"/>
    <property type="match status" value="1"/>
</dbReference>
<dbReference type="Proteomes" id="UP001058271">
    <property type="component" value="Chromosome"/>
</dbReference>
<dbReference type="Gene3D" id="3.40.960.10">
    <property type="entry name" value="VSR Endonuclease"/>
    <property type="match status" value="1"/>
</dbReference>
<evidence type="ECO:0000313" key="8">
    <source>
        <dbReference type="EMBL" id="UWZ37034.1"/>
    </source>
</evidence>
<dbReference type="CDD" id="cd00221">
    <property type="entry name" value="Vsr"/>
    <property type="match status" value="1"/>
</dbReference>
<dbReference type="RefSeq" id="WP_390891304.1">
    <property type="nucleotide sequence ID" value="NZ_BAAABS010000013.1"/>
</dbReference>
<evidence type="ECO:0000313" key="9">
    <source>
        <dbReference type="Proteomes" id="UP001058271"/>
    </source>
</evidence>
<gene>
    <name evidence="8" type="ORF">Drose_01530</name>
</gene>
<proteinExistence type="inferred from homology"/>
<reference evidence="8" key="1">
    <citation type="submission" date="2021-04" db="EMBL/GenBank/DDBJ databases">
        <title>Biosynthetic gene clusters of Dactylosporangioum roseum.</title>
        <authorList>
            <person name="Hartkoorn R.C."/>
            <person name="Beaudoing E."/>
            <person name="Hot D."/>
            <person name="Moureu S."/>
        </authorList>
    </citation>
    <scope>NUCLEOTIDE SEQUENCE</scope>
    <source>
        <strain evidence="8">NRRL B-16295</strain>
    </source>
</reference>
<dbReference type="EMBL" id="CP073721">
    <property type="protein sequence ID" value="UWZ37034.1"/>
    <property type="molecule type" value="Genomic_DNA"/>
</dbReference>
<evidence type="ECO:0000256" key="3">
    <source>
        <dbReference type="ARBA" id="ARBA00022763"/>
    </source>
</evidence>
<evidence type="ECO:0000256" key="7">
    <source>
        <dbReference type="SAM" id="MobiDB-lite"/>
    </source>
</evidence>
<dbReference type="SUPFAM" id="SSF52980">
    <property type="entry name" value="Restriction endonuclease-like"/>
    <property type="match status" value="1"/>
</dbReference>
<evidence type="ECO:0000256" key="6">
    <source>
        <dbReference type="ARBA" id="ARBA00029466"/>
    </source>
</evidence>
<keyword evidence="9" id="KW-1185">Reference proteome</keyword>
<keyword evidence="2 8" id="KW-0255">Endonuclease</keyword>
<evidence type="ECO:0000256" key="5">
    <source>
        <dbReference type="ARBA" id="ARBA00023204"/>
    </source>
</evidence>
<sequence length="142" mass="16008">MHQWQSTDQGRHLRGRRKTNTEPELLLRKALHAAGARFRLHRQLTPGCTPDLVLPKHKIAVFVDGDYWHSCPVHGRRTPIAGPNAALWAEKFERNRNRDRRSTQLAEQAGWTVVRLWECSIRKNPGAAAAAVLSGRALPPAT</sequence>
<accession>A0ABY5Z9I2</accession>
<dbReference type="Pfam" id="PF03852">
    <property type="entry name" value="Vsr"/>
    <property type="match status" value="1"/>
</dbReference>
<dbReference type="InterPro" id="IPR004603">
    <property type="entry name" value="DNA_mismatch_endonuc_vsr"/>
</dbReference>
<keyword evidence="5" id="KW-0234">DNA repair</keyword>
<evidence type="ECO:0000256" key="2">
    <source>
        <dbReference type="ARBA" id="ARBA00022759"/>
    </source>
</evidence>